<keyword evidence="2" id="KW-0479">Metal-binding</keyword>
<evidence type="ECO:0000259" key="6">
    <source>
        <dbReference type="PROSITE" id="PS51184"/>
    </source>
</evidence>
<dbReference type="SUPFAM" id="SSF51197">
    <property type="entry name" value="Clavaminate synthase-like"/>
    <property type="match status" value="1"/>
</dbReference>
<evidence type="ECO:0000313" key="8">
    <source>
        <dbReference type="Proteomes" id="UP000515297"/>
    </source>
</evidence>
<dbReference type="AlphaFoldDB" id="A0A7G6VSL6"/>
<dbReference type="PROSITE" id="PS51184">
    <property type="entry name" value="JMJC"/>
    <property type="match status" value="1"/>
</dbReference>
<reference evidence="7 8" key="1">
    <citation type="submission" date="2020-08" db="EMBL/GenBank/DDBJ databases">
        <authorList>
            <person name="Liu G."/>
            <person name="Sun C."/>
        </authorList>
    </citation>
    <scope>NUCLEOTIDE SEQUENCE [LARGE SCALE GENOMIC DNA]</scope>
    <source>
        <strain evidence="7 8">OT19</strain>
    </source>
</reference>
<dbReference type="RefSeq" id="WP_185883978.1">
    <property type="nucleotide sequence ID" value="NZ_CP060052.1"/>
</dbReference>
<dbReference type="Pfam" id="PF08007">
    <property type="entry name" value="JmjC_2"/>
    <property type="match status" value="1"/>
</dbReference>
<dbReference type="GO" id="GO:0016706">
    <property type="term" value="F:2-oxoglutarate-dependent dioxygenase activity"/>
    <property type="evidence" value="ECO:0007669"/>
    <property type="project" value="TreeGrafter"/>
</dbReference>
<organism evidence="7 8">
    <name type="scientific">Croceicoccus marinus</name>
    <dbReference type="NCBI Taxonomy" id="450378"/>
    <lineage>
        <taxon>Bacteria</taxon>
        <taxon>Pseudomonadati</taxon>
        <taxon>Pseudomonadota</taxon>
        <taxon>Alphaproteobacteria</taxon>
        <taxon>Sphingomonadales</taxon>
        <taxon>Erythrobacteraceae</taxon>
        <taxon>Croceicoccus</taxon>
    </lineage>
</organism>
<evidence type="ECO:0000313" key="7">
    <source>
        <dbReference type="EMBL" id="QNE04731.1"/>
    </source>
</evidence>
<protein>
    <submittedName>
        <fullName evidence="7">Cupin domain-containing protein</fullName>
    </submittedName>
</protein>
<evidence type="ECO:0000256" key="4">
    <source>
        <dbReference type="ARBA" id="ARBA00023002"/>
    </source>
</evidence>
<dbReference type="Gene3D" id="2.60.120.650">
    <property type="entry name" value="Cupin"/>
    <property type="match status" value="1"/>
</dbReference>
<gene>
    <name evidence="7" type="ORF">H4O24_12345</name>
</gene>
<accession>A0A7G6VSL6</accession>
<keyword evidence="4" id="KW-0560">Oxidoreductase</keyword>
<evidence type="ECO:0000256" key="5">
    <source>
        <dbReference type="ARBA" id="ARBA00023004"/>
    </source>
</evidence>
<name>A0A7G6VSL6_9SPHN</name>
<feature type="domain" description="JmjC" evidence="6">
    <location>
        <begin position="97"/>
        <end position="226"/>
    </location>
</feature>
<dbReference type="Gene3D" id="3.40.366.30">
    <property type="entry name" value="50S ribosomal protein L16 arginine hydroxylase, Chain A, Domain 2"/>
    <property type="match status" value="1"/>
</dbReference>
<keyword evidence="5" id="KW-0408">Iron</keyword>
<dbReference type="InterPro" id="IPR003347">
    <property type="entry name" value="JmjC_dom"/>
</dbReference>
<comment type="cofactor">
    <cofactor evidence="1">
        <name>Fe(2+)</name>
        <dbReference type="ChEBI" id="CHEBI:29033"/>
    </cofactor>
</comment>
<dbReference type="PANTHER" id="PTHR13096">
    <property type="entry name" value="MINA53 MYC INDUCED NUCLEAR ANTIGEN"/>
    <property type="match status" value="1"/>
</dbReference>
<sequence length="387" mass="42609">MTTHSFRQFDTASFLRGHWQQAPLLIRNPWQGWVNPLAPDELAGLACEEDVESRLVRRTASGKWDLTNGPLSDAHFAETDGYPWTLLVQAVDHHIPAVAALLEAFRFIPNWRIDDVMVSYASDGGGVGPHFDQYDVFLVQGLGRRRWRVGQRCVGRTALLPHDDLRLLADFQPVHDWVLEPGDILYLPPGFAHDGVAVGDDCMTYSIGFRAPSRAELVSGWADHVIDMLDDDDRYRDPGLNPAANPGEITPEAFDRLHQMVTEALAKRESFARWAGSLVSSPKSDLIDWSPEEMVLPQAVRADLADGGILERNPASRFAFHRSGPEALTLFVDGAAYDCDGAAALFAETLCSHASQTAEPAWGLSDQIVQLICDLANKGSVAIVSDD</sequence>
<dbReference type="Proteomes" id="UP000515297">
    <property type="component" value="Chromosome"/>
</dbReference>
<dbReference type="EMBL" id="CP060052">
    <property type="protein sequence ID" value="QNE04731.1"/>
    <property type="molecule type" value="Genomic_DNA"/>
</dbReference>
<dbReference type="GO" id="GO:0046872">
    <property type="term" value="F:metal ion binding"/>
    <property type="evidence" value="ECO:0007669"/>
    <property type="project" value="UniProtKB-KW"/>
</dbReference>
<keyword evidence="3" id="KW-0223">Dioxygenase</keyword>
<dbReference type="SMART" id="SM00558">
    <property type="entry name" value="JmjC"/>
    <property type="match status" value="1"/>
</dbReference>
<evidence type="ECO:0000256" key="2">
    <source>
        <dbReference type="ARBA" id="ARBA00022723"/>
    </source>
</evidence>
<dbReference type="InterPro" id="IPR039994">
    <property type="entry name" value="NO66-like"/>
</dbReference>
<evidence type="ECO:0000256" key="3">
    <source>
        <dbReference type="ARBA" id="ARBA00022964"/>
    </source>
</evidence>
<dbReference type="Pfam" id="PF20514">
    <property type="entry name" value="WHD_ROXA"/>
    <property type="match status" value="1"/>
</dbReference>
<evidence type="ECO:0000256" key="1">
    <source>
        <dbReference type="ARBA" id="ARBA00001954"/>
    </source>
</evidence>
<proteinExistence type="predicted"/>
<dbReference type="InterPro" id="IPR046799">
    <property type="entry name" value="ROXA-like_wH"/>
</dbReference>
<dbReference type="PANTHER" id="PTHR13096:SF8">
    <property type="entry name" value="RIBOSOMAL OXYGENASE 1"/>
    <property type="match status" value="1"/>
</dbReference>